<accession>A0A9D3XIE1</accession>
<dbReference type="Proteomes" id="UP000827986">
    <property type="component" value="Unassembled WGS sequence"/>
</dbReference>
<dbReference type="EMBL" id="JAHDVG010000470">
    <property type="protein sequence ID" value="KAH1180502.1"/>
    <property type="molecule type" value="Genomic_DNA"/>
</dbReference>
<keyword evidence="2" id="KW-1185">Reference proteome</keyword>
<name>A0A9D3XIE1_9SAUR</name>
<dbReference type="AlphaFoldDB" id="A0A9D3XIE1"/>
<evidence type="ECO:0000313" key="2">
    <source>
        <dbReference type="Proteomes" id="UP000827986"/>
    </source>
</evidence>
<evidence type="ECO:0000313" key="1">
    <source>
        <dbReference type="EMBL" id="KAH1180502.1"/>
    </source>
</evidence>
<comment type="caution">
    <text evidence="1">The sequence shown here is derived from an EMBL/GenBank/DDBJ whole genome shotgun (WGS) entry which is preliminary data.</text>
</comment>
<organism evidence="1 2">
    <name type="scientific">Mauremys mutica</name>
    <name type="common">yellowpond turtle</name>
    <dbReference type="NCBI Taxonomy" id="74926"/>
    <lineage>
        <taxon>Eukaryota</taxon>
        <taxon>Metazoa</taxon>
        <taxon>Chordata</taxon>
        <taxon>Craniata</taxon>
        <taxon>Vertebrata</taxon>
        <taxon>Euteleostomi</taxon>
        <taxon>Archelosauria</taxon>
        <taxon>Testudinata</taxon>
        <taxon>Testudines</taxon>
        <taxon>Cryptodira</taxon>
        <taxon>Durocryptodira</taxon>
        <taxon>Testudinoidea</taxon>
        <taxon>Geoemydidae</taxon>
        <taxon>Geoemydinae</taxon>
        <taxon>Mauremys</taxon>
    </lineage>
</organism>
<reference evidence="1" key="1">
    <citation type="submission" date="2021-09" db="EMBL/GenBank/DDBJ databases">
        <title>The genome of Mauremys mutica provides insights into the evolution of semi-aquatic lifestyle.</title>
        <authorList>
            <person name="Gong S."/>
            <person name="Gao Y."/>
        </authorList>
    </citation>
    <scope>NUCLEOTIDE SEQUENCE</scope>
    <source>
        <strain evidence="1">MM-2020</strain>
        <tissue evidence="1">Muscle</tissue>
    </source>
</reference>
<gene>
    <name evidence="1" type="ORF">KIL84_009338</name>
</gene>
<proteinExistence type="predicted"/>
<protein>
    <submittedName>
        <fullName evidence="1">Uncharacterized protein</fullName>
    </submittedName>
</protein>
<sequence length="157" mass="16807">MVAHIAPQAGNLRTDQPHTIIALASLKRIHQLVTACPLELNGNPLLPHRPLNHQMATTDQSWSQTSFLEVPFLVPVPSMPLQAGCHVGRGATFEPGHGGSSLVICPPSKHSPKSLLQALFDRCSGVVSHLCSDVKKHFPDTTVATALPAVPYIGEPH</sequence>